<dbReference type="AlphaFoldDB" id="A0A9Q8WKC9"/>
<gene>
    <name evidence="2" type="ORF">CLUP02_11982</name>
</gene>
<dbReference type="GeneID" id="73345957"/>
<evidence type="ECO:0000313" key="3">
    <source>
        <dbReference type="Proteomes" id="UP000830671"/>
    </source>
</evidence>
<dbReference type="RefSeq" id="XP_049148092.1">
    <property type="nucleotide sequence ID" value="XM_049290947.1"/>
</dbReference>
<dbReference type="KEGG" id="clup:CLUP02_11982"/>
<organism evidence="2 3">
    <name type="scientific">Colletotrichum lupini</name>
    <dbReference type="NCBI Taxonomy" id="145971"/>
    <lineage>
        <taxon>Eukaryota</taxon>
        <taxon>Fungi</taxon>
        <taxon>Dikarya</taxon>
        <taxon>Ascomycota</taxon>
        <taxon>Pezizomycotina</taxon>
        <taxon>Sordariomycetes</taxon>
        <taxon>Hypocreomycetidae</taxon>
        <taxon>Glomerellales</taxon>
        <taxon>Glomerellaceae</taxon>
        <taxon>Colletotrichum</taxon>
        <taxon>Colletotrichum acutatum species complex</taxon>
    </lineage>
</organism>
<sequence length="231" mass="25882">MTTPWRRGPSEAQEAHHDETSHGGPNSSPRRVHGEKDPAIQYILCQSSRRTTIDHNRSPCACRIPRFTNGSQTRGLCVWRHGMGICVNICGPCQRRLSLTALTTYWQGIGFMRPATYIKVYPSPSQALPFLLRKEGRKVSQKCESALLTSRLQTLTPANYGTYKANSGSILSNHAAYYSPTVAFSNSFNGSYESQYAITHRAIPPFAGIEIPSRLLQMLFSPTFISWRRSQ</sequence>
<dbReference type="Proteomes" id="UP000830671">
    <property type="component" value="Chromosome 6"/>
</dbReference>
<reference evidence="2" key="1">
    <citation type="journal article" date="2021" name="Mol. Plant Microbe Interact.">
        <title>Complete Genome Sequence of the Plant-Pathogenic Fungus Colletotrichum lupini.</title>
        <authorList>
            <person name="Baroncelli R."/>
            <person name="Pensec F."/>
            <person name="Da Lio D."/>
            <person name="Boufleur T."/>
            <person name="Vicente I."/>
            <person name="Sarrocco S."/>
            <person name="Picot A."/>
            <person name="Baraldi E."/>
            <person name="Sukno S."/>
            <person name="Thon M."/>
            <person name="Le Floch G."/>
        </authorList>
    </citation>
    <scope>NUCLEOTIDE SEQUENCE</scope>
    <source>
        <strain evidence="2">IMI 504893</strain>
    </source>
</reference>
<evidence type="ECO:0000256" key="1">
    <source>
        <dbReference type="SAM" id="MobiDB-lite"/>
    </source>
</evidence>
<name>A0A9Q8WKC9_9PEZI</name>
<keyword evidence="3" id="KW-1185">Reference proteome</keyword>
<dbReference type="EMBL" id="CP019478">
    <property type="protein sequence ID" value="UQC86481.1"/>
    <property type="molecule type" value="Genomic_DNA"/>
</dbReference>
<accession>A0A9Q8WKC9</accession>
<protein>
    <submittedName>
        <fullName evidence="2">Uncharacterized protein</fullName>
    </submittedName>
</protein>
<feature type="region of interest" description="Disordered" evidence="1">
    <location>
        <begin position="1"/>
        <end position="33"/>
    </location>
</feature>
<evidence type="ECO:0000313" key="2">
    <source>
        <dbReference type="EMBL" id="UQC86481.1"/>
    </source>
</evidence>
<proteinExistence type="predicted"/>